<gene>
    <name evidence="1" type="ORF">VSR83_18850</name>
</gene>
<organism evidence="1 2">
    <name type="scientific">Paraburkholderia unamae</name>
    <dbReference type="NCBI Taxonomy" id="219649"/>
    <lineage>
        <taxon>Bacteria</taxon>
        <taxon>Pseudomonadati</taxon>
        <taxon>Pseudomonadota</taxon>
        <taxon>Betaproteobacteria</taxon>
        <taxon>Burkholderiales</taxon>
        <taxon>Burkholderiaceae</taxon>
        <taxon>Paraburkholderia</taxon>
    </lineage>
</organism>
<protein>
    <submittedName>
        <fullName evidence="1">Uncharacterized protein</fullName>
    </submittedName>
</protein>
<evidence type="ECO:0000313" key="2">
    <source>
        <dbReference type="Proteomes" id="UP001392318"/>
    </source>
</evidence>
<evidence type="ECO:0000313" key="1">
    <source>
        <dbReference type="EMBL" id="MEM5402132.1"/>
    </source>
</evidence>
<dbReference type="EMBL" id="JAYMRU010000013">
    <property type="protein sequence ID" value="MEM5402132.1"/>
    <property type="molecule type" value="Genomic_DNA"/>
</dbReference>
<sequence>MACRSAPLLPSSPLPRRAAVCHRRENDLERIVDDRFDRRELLLHLGEVLEAMRNVGATQSFSPVALIASREPSLQALPFLRHMSPRLRARDFLERAASAYASWPRALLETELDRIELASTVQRELFADDPQGWASYAAWVRQKVSWFGLELDKSAHASTPVNDRDDENGGTSQSSAMKTGWPWQSIE</sequence>
<comment type="caution">
    <text evidence="1">The sequence shown here is derived from an EMBL/GenBank/DDBJ whole genome shotgun (WGS) entry which is preliminary data.</text>
</comment>
<name>A0ACC6RL08_9BURK</name>
<accession>A0ACC6RL08</accession>
<proteinExistence type="predicted"/>
<dbReference type="Proteomes" id="UP001392318">
    <property type="component" value="Unassembled WGS sequence"/>
</dbReference>
<reference evidence="1" key="1">
    <citation type="submission" date="2024-01" db="EMBL/GenBank/DDBJ databases">
        <title>The diversity of rhizobia nodulating Mimosa spp. in eleven states of Brazil covering several biomes is determined by host plant, location, and edaphic factors.</title>
        <authorList>
            <person name="Rouws L."/>
            <person name="Barauna A."/>
            <person name="Beukes C."/>
            <person name="De Faria S.M."/>
            <person name="Gross E."/>
            <person name="Dos Reis Junior F.B."/>
            <person name="Simon M."/>
            <person name="Maluk M."/>
            <person name="Odee D.W."/>
            <person name="Kenicer G."/>
            <person name="Young J.P.W."/>
            <person name="Reis V.M."/>
            <person name="Zilli J."/>
            <person name="James E.K."/>
        </authorList>
    </citation>
    <scope>NUCLEOTIDE SEQUENCE</scope>
    <source>
        <strain evidence="1">JPY452</strain>
    </source>
</reference>
<keyword evidence="2" id="KW-1185">Reference proteome</keyword>